<feature type="transmembrane region" description="Helical" evidence="1">
    <location>
        <begin position="189"/>
        <end position="210"/>
    </location>
</feature>
<name>A0ABW5QYG1_9BACL</name>
<sequence length="297" mass="34472">MKLDAPIISAIIAAAVAVISLFIQSFINISKNRSDKQANFHKTINEKLEKIYSPLNLELGLRSAERDLITPEIKELLRKYNHLISTDLHADFTDLIRMEESQKAVLAGQKWDKGKEQEYEALRNKVKALTRKEFTELQTIDDRYFSHFKSRIASRSGRIWINIGNIIFALTIAFWASLLLFTYGKPEVILIAILVVCSLVSIVIAPRYVIKLVEYILGRVRQKTDNRHYKADDYVPETGVYLCRYCKTEHRKTKYKSFEHCPENHKGMSFFRLFMYTPFQWKKKKPMKGNGKAASLD</sequence>
<dbReference type="EMBL" id="JBHUMY010000014">
    <property type="protein sequence ID" value="MFD2661521.1"/>
    <property type="molecule type" value="Genomic_DNA"/>
</dbReference>
<dbReference type="RefSeq" id="WP_379274486.1">
    <property type="nucleotide sequence ID" value="NZ_JBHUGT010000023.1"/>
</dbReference>
<comment type="caution">
    <text evidence="2">The sequence shown here is derived from an EMBL/GenBank/DDBJ whole genome shotgun (WGS) entry which is preliminary data.</text>
</comment>
<gene>
    <name evidence="2" type="ORF">ACFSW5_14805</name>
</gene>
<organism evidence="2 3">
    <name type="scientific">Paenibacillus thailandensis</name>
    <dbReference type="NCBI Taxonomy" id="393250"/>
    <lineage>
        <taxon>Bacteria</taxon>
        <taxon>Bacillati</taxon>
        <taxon>Bacillota</taxon>
        <taxon>Bacilli</taxon>
        <taxon>Bacillales</taxon>
        <taxon>Paenibacillaceae</taxon>
        <taxon>Paenibacillus</taxon>
    </lineage>
</organism>
<keyword evidence="1" id="KW-1133">Transmembrane helix</keyword>
<evidence type="ECO:0000313" key="2">
    <source>
        <dbReference type="EMBL" id="MFD2661521.1"/>
    </source>
</evidence>
<feature type="transmembrane region" description="Helical" evidence="1">
    <location>
        <begin position="159"/>
        <end position="183"/>
    </location>
</feature>
<keyword evidence="1" id="KW-0472">Membrane</keyword>
<proteinExistence type="predicted"/>
<reference evidence="3" key="1">
    <citation type="journal article" date="2019" name="Int. J. Syst. Evol. Microbiol.">
        <title>The Global Catalogue of Microorganisms (GCM) 10K type strain sequencing project: providing services to taxonomists for standard genome sequencing and annotation.</title>
        <authorList>
            <consortium name="The Broad Institute Genomics Platform"/>
            <consortium name="The Broad Institute Genome Sequencing Center for Infectious Disease"/>
            <person name="Wu L."/>
            <person name="Ma J."/>
        </authorList>
    </citation>
    <scope>NUCLEOTIDE SEQUENCE [LARGE SCALE GENOMIC DNA]</scope>
    <source>
        <strain evidence="3">TISTR 1827</strain>
    </source>
</reference>
<dbReference type="Proteomes" id="UP001597493">
    <property type="component" value="Unassembled WGS sequence"/>
</dbReference>
<keyword evidence="1" id="KW-0812">Transmembrane</keyword>
<protein>
    <recommendedName>
        <fullName evidence="4">DUF2207 domain-containing protein</fullName>
    </recommendedName>
</protein>
<feature type="transmembrane region" description="Helical" evidence="1">
    <location>
        <begin position="6"/>
        <end position="27"/>
    </location>
</feature>
<accession>A0ABW5QYG1</accession>
<evidence type="ECO:0000313" key="3">
    <source>
        <dbReference type="Proteomes" id="UP001597493"/>
    </source>
</evidence>
<keyword evidence="3" id="KW-1185">Reference proteome</keyword>
<evidence type="ECO:0008006" key="4">
    <source>
        <dbReference type="Google" id="ProtNLM"/>
    </source>
</evidence>
<evidence type="ECO:0000256" key="1">
    <source>
        <dbReference type="SAM" id="Phobius"/>
    </source>
</evidence>